<feature type="non-terminal residue" evidence="2">
    <location>
        <position position="1"/>
    </location>
</feature>
<dbReference type="HOGENOM" id="CLU_040082_6_1_1"/>
<evidence type="ECO:0000313" key="3">
    <source>
        <dbReference type="Proteomes" id="UP000054018"/>
    </source>
</evidence>
<organism evidence="2 3">
    <name type="scientific">Pisolithus microcarpus 441</name>
    <dbReference type="NCBI Taxonomy" id="765257"/>
    <lineage>
        <taxon>Eukaryota</taxon>
        <taxon>Fungi</taxon>
        <taxon>Dikarya</taxon>
        <taxon>Basidiomycota</taxon>
        <taxon>Agaricomycotina</taxon>
        <taxon>Agaricomycetes</taxon>
        <taxon>Agaricomycetidae</taxon>
        <taxon>Boletales</taxon>
        <taxon>Sclerodermatineae</taxon>
        <taxon>Pisolithaceae</taxon>
        <taxon>Pisolithus</taxon>
    </lineage>
</organism>
<dbReference type="Pfam" id="PF26138">
    <property type="entry name" value="DUF8040"/>
    <property type="match status" value="1"/>
</dbReference>
<keyword evidence="3" id="KW-1185">Reference proteome</keyword>
<accession>A0A0C9YKF8</accession>
<dbReference type="AlphaFoldDB" id="A0A0C9YKF8"/>
<sequence length="103" mass="11731">VTVAEQLGIFLYTCGTGLSTWHVGERFQHSPDTITRYFKIMLHFFSSPPFYTTHVQLPSSETPTSQKILSDLCFCYFHDCVGAVDGTHIQAFVPLEEHVHMHN</sequence>
<reference evidence="3" key="2">
    <citation type="submission" date="2015-01" db="EMBL/GenBank/DDBJ databases">
        <title>Evolutionary Origins and Diversification of the Mycorrhizal Mutualists.</title>
        <authorList>
            <consortium name="DOE Joint Genome Institute"/>
            <consortium name="Mycorrhizal Genomics Consortium"/>
            <person name="Kohler A."/>
            <person name="Kuo A."/>
            <person name="Nagy L.G."/>
            <person name="Floudas D."/>
            <person name="Copeland A."/>
            <person name="Barry K.W."/>
            <person name="Cichocki N."/>
            <person name="Veneault-Fourrey C."/>
            <person name="LaButti K."/>
            <person name="Lindquist E.A."/>
            <person name="Lipzen A."/>
            <person name="Lundell T."/>
            <person name="Morin E."/>
            <person name="Murat C."/>
            <person name="Riley R."/>
            <person name="Ohm R."/>
            <person name="Sun H."/>
            <person name="Tunlid A."/>
            <person name="Henrissat B."/>
            <person name="Grigoriev I.V."/>
            <person name="Hibbett D.S."/>
            <person name="Martin F."/>
        </authorList>
    </citation>
    <scope>NUCLEOTIDE SEQUENCE [LARGE SCALE GENOMIC DNA]</scope>
    <source>
        <strain evidence="3">441</strain>
    </source>
</reference>
<dbReference type="OrthoDB" id="2655351at2759"/>
<gene>
    <name evidence="2" type="ORF">PISMIDRAFT_96751</name>
</gene>
<dbReference type="EMBL" id="KN833708">
    <property type="protein sequence ID" value="KIK25445.1"/>
    <property type="molecule type" value="Genomic_DNA"/>
</dbReference>
<name>A0A0C9YKF8_9AGAM</name>
<feature type="non-terminal residue" evidence="2">
    <location>
        <position position="103"/>
    </location>
</feature>
<proteinExistence type="predicted"/>
<evidence type="ECO:0000259" key="1">
    <source>
        <dbReference type="Pfam" id="PF26138"/>
    </source>
</evidence>
<protein>
    <recommendedName>
        <fullName evidence="1">DUF8040 domain-containing protein</fullName>
    </recommendedName>
</protein>
<dbReference type="STRING" id="765257.A0A0C9YKF8"/>
<reference evidence="2 3" key="1">
    <citation type="submission" date="2014-04" db="EMBL/GenBank/DDBJ databases">
        <authorList>
            <consortium name="DOE Joint Genome Institute"/>
            <person name="Kuo A."/>
            <person name="Kohler A."/>
            <person name="Costa M.D."/>
            <person name="Nagy L.G."/>
            <person name="Floudas D."/>
            <person name="Copeland A."/>
            <person name="Barry K.W."/>
            <person name="Cichocki N."/>
            <person name="Veneault-Fourrey C."/>
            <person name="LaButti K."/>
            <person name="Lindquist E.A."/>
            <person name="Lipzen A."/>
            <person name="Lundell T."/>
            <person name="Morin E."/>
            <person name="Murat C."/>
            <person name="Sun H."/>
            <person name="Tunlid A."/>
            <person name="Henrissat B."/>
            <person name="Grigoriev I.V."/>
            <person name="Hibbett D.S."/>
            <person name="Martin F."/>
            <person name="Nordberg H.P."/>
            <person name="Cantor M.N."/>
            <person name="Hua S.X."/>
        </authorList>
    </citation>
    <scope>NUCLEOTIDE SEQUENCE [LARGE SCALE GENOMIC DNA]</scope>
    <source>
        <strain evidence="2 3">441</strain>
    </source>
</reference>
<dbReference type="Proteomes" id="UP000054018">
    <property type="component" value="Unassembled WGS sequence"/>
</dbReference>
<feature type="domain" description="DUF8040" evidence="1">
    <location>
        <begin position="1"/>
        <end position="44"/>
    </location>
</feature>
<dbReference type="InterPro" id="IPR058353">
    <property type="entry name" value="DUF8040"/>
</dbReference>
<evidence type="ECO:0000313" key="2">
    <source>
        <dbReference type="EMBL" id="KIK25445.1"/>
    </source>
</evidence>